<proteinExistence type="predicted"/>
<dbReference type="EMBL" id="HACG01038218">
    <property type="protein sequence ID" value="CEK85083.1"/>
    <property type="molecule type" value="Transcribed_RNA"/>
</dbReference>
<dbReference type="AlphaFoldDB" id="A0A0B7AW82"/>
<sequence>MSVIAKPTLFSVVVRFGIHCIAYLDMHMLISDWMVHDFYTVPTAGVIST</sequence>
<name>A0A0B7AW82_9EUPU</name>
<protein>
    <submittedName>
        <fullName evidence="1">Uncharacterized protein</fullName>
    </submittedName>
</protein>
<gene>
    <name evidence="1" type="primary">ORF146204</name>
</gene>
<accession>A0A0B7AW82</accession>
<evidence type="ECO:0000313" key="1">
    <source>
        <dbReference type="EMBL" id="CEK85083.1"/>
    </source>
</evidence>
<reference evidence="1" key="1">
    <citation type="submission" date="2014-12" db="EMBL/GenBank/DDBJ databases">
        <title>Insight into the proteome of Arion vulgaris.</title>
        <authorList>
            <person name="Aradska J."/>
            <person name="Bulat T."/>
            <person name="Smidak R."/>
            <person name="Sarate P."/>
            <person name="Gangsoo J."/>
            <person name="Sialana F."/>
            <person name="Bilban M."/>
            <person name="Lubec G."/>
        </authorList>
    </citation>
    <scope>NUCLEOTIDE SEQUENCE</scope>
    <source>
        <tissue evidence="1">Skin</tissue>
    </source>
</reference>
<organism evidence="1">
    <name type="scientific">Arion vulgaris</name>
    <dbReference type="NCBI Taxonomy" id="1028688"/>
    <lineage>
        <taxon>Eukaryota</taxon>
        <taxon>Metazoa</taxon>
        <taxon>Spiralia</taxon>
        <taxon>Lophotrochozoa</taxon>
        <taxon>Mollusca</taxon>
        <taxon>Gastropoda</taxon>
        <taxon>Heterobranchia</taxon>
        <taxon>Euthyneura</taxon>
        <taxon>Panpulmonata</taxon>
        <taxon>Eupulmonata</taxon>
        <taxon>Stylommatophora</taxon>
        <taxon>Helicina</taxon>
        <taxon>Arionoidea</taxon>
        <taxon>Arionidae</taxon>
        <taxon>Arion</taxon>
    </lineage>
</organism>